<dbReference type="AlphaFoldDB" id="A0A0E0JSN7"/>
<dbReference type="PANTHER" id="PTHR48019">
    <property type="entry name" value="SERUM RESPONSE FACTOR HOMOLOG"/>
    <property type="match status" value="1"/>
</dbReference>
<dbReference type="InterPro" id="IPR050142">
    <property type="entry name" value="MADS-box/MEF2_TF"/>
</dbReference>
<reference evidence="7" key="1">
    <citation type="submission" date="2015-04" db="UniProtKB">
        <authorList>
            <consortium name="EnsemblPlants"/>
        </authorList>
    </citation>
    <scope>IDENTIFICATION</scope>
</reference>
<dbReference type="GO" id="GO:0000981">
    <property type="term" value="F:DNA-binding transcription factor activity, RNA polymerase II-specific"/>
    <property type="evidence" value="ECO:0007669"/>
    <property type="project" value="InterPro"/>
</dbReference>
<protein>
    <recommendedName>
        <fullName evidence="6">MADS-box domain-containing protein</fullName>
    </recommendedName>
</protein>
<evidence type="ECO:0000256" key="5">
    <source>
        <dbReference type="ARBA" id="ARBA00023242"/>
    </source>
</evidence>
<dbReference type="GO" id="GO:0005634">
    <property type="term" value="C:nucleus"/>
    <property type="evidence" value="ECO:0007669"/>
    <property type="project" value="UniProtKB-SubCell"/>
</dbReference>
<keyword evidence="8" id="KW-1185">Reference proteome</keyword>
<dbReference type="SUPFAM" id="SSF55455">
    <property type="entry name" value="SRF-like"/>
    <property type="match status" value="1"/>
</dbReference>
<evidence type="ECO:0000256" key="4">
    <source>
        <dbReference type="ARBA" id="ARBA00023163"/>
    </source>
</evidence>
<organism evidence="7">
    <name type="scientific">Oryza punctata</name>
    <name type="common">Red rice</name>
    <dbReference type="NCBI Taxonomy" id="4537"/>
    <lineage>
        <taxon>Eukaryota</taxon>
        <taxon>Viridiplantae</taxon>
        <taxon>Streptophyta</taxon>
        <taxon>Embryophyta</taxon>
        <taxon>Tracheophyta</taxon>
        <taxon>Spermatophyta</taxon>
        <taxon>Magnoliopsida</taxon>
        <taxon>Liliopsida</taxon>
        <taxon>Poales</taxon>
        <taxon>Poaceae</taxon>
        <taxon>BOP clade</taxon>
        <taxon>Oryzoideae</taxon>
        <taxon>Oryzeae</taxon>
        <taxon>Oryzinae</taxon>
        <taxon>Oryza</taxon>
    </lineage>
</organism>
<dbReference type="OMA" id="SAGDPYM"/>
<dbReference type="PROSITE" id="PS50066">
    <property type="entry name" value="MADS_BOX_2"/>
    <property type="match status" value="1"/>
</dbReference>
<dbReference type="Gramene" id="OPUNC01G40380.1">
    <property type="protein sequence ID" value="OPUNC01G40380.1"/>
    <property type="gene ID" value="OPUNC01G40380"/>
</dbReference>
<dbReference type="GO" id="GO:0046983">
    <property type="term" value="F:protein dimerization activity"/>
    <property type="evidence" value="ECO:0007669"/>
    <property type="project" value="InterPro"/>
</dbReference>
<dbReference type="PRINTS" id="PR00404">
    <property type="entry name" value="MADSDOMAIN"/>
</dbReference>
<name>A0A0E0JSN7_ORYPU</name>
<dbReference type="InterPro" id="IPR036879">
    <property type="entry name" value="TF_MADSbox_sf"/>
</dbReference>
<dbReference type="Gene3D" id="3.40.1810.10">
    <property type="entry name" value="Transcription factor, MADS-box"/>
    <property type="match status" value="1"/>
</dbReference>
<proteinExistence type="predicted"/>
<dbReference type="STRING" id="4537.A0A0E0JSN7"/>
<evidence type="ECO:0000256" key="3">
    <source>
        <dbReference type="ARBA" id="ARBA00023125"/>
    </source>
</evidence>
<dbReference type="Pfam" id="PF00319">
    <property type="entry name" value="SRF-TF"/>
    <property type="match status" value="1"/>
</dbReference>
<feature type="domain" description="MADS-box" evidence="6">
    <location>
        <begin position="1"/>
        <end position="52"/>
    </location>
</feature>
<keyword evidence="2" id="KW-0805">Transcription regulation</keyword>
<dbReference type="InterPro" id="IPR033897">
    <property type="entry name" value="SRF-like_MADS-box"/>
</dbReference>
<dbReference type="Proteomes" id="UP000026962">
    <property type="component" value="Chromosome 1"/>
</dbReference>
<evidence type="ECO:0000313" key="8">
    <source>
        <dbReference type="Proteomes" id="UP000026962"/>
    </source>
</evidence>
<evidence type="ECO:0000313" key="7">
    <source>
        <dbReference type="EnsemblPlants" id="OPUNC01G40380.1"/>
    </source>
</evidence>
<dbReference type="InterPro" id="IPR002100">
    <property type="entry name" value="TF_MADSbox"/>
</dbReference>
<keyword evidence="3" id="KW-0238">DNA-binding</keyword>
<dbReference type="EnsemblPlants" id="OPUNC01G40380.1">
    <property type="protein sequence ID" value="OPUNC01G40380.1"/>
    <property type="gene ID" value="OPUNC01G40380"/>
</dbReference>
<dbReference type="HOGENOM" id="CLU_047481_0_0_1"/>
<keyword evidence="4" id="KW-0804">Transcription</keyword>
<keyword evidence="5" id="KW-0539">Nucleus</keyword>
<evidence type="ECO:0000256" key="1">
    <source>
        <dbReference type="ARBA" id="ARBA00004123"/>
    </source>
</evidence>
<evidence type="ECO:0000259" key="6">
    <source>
        <dbReference type="PROSITE" id="PS50066"/>
    </source>
</evidence>
<dbReference type="GO" id="GO:0000987">
    <property type="term" value="F:cis-regulatory region sequence-specific DNA binding"/>
    <property type="evidence" value="ECO:0007669"/>
    <property type="project" value="InterPro"/>
</dbReference>
<accession>A0A0E0JSN7</accession>
<comment type="subcellular location">
    <subcellularLocation>
        <location evidence="1">Nucleus</location>
    </subcellularLocation>
</comment>
<sequence length="468" mass="50216">MARRRTSLALIANQRTRATTYKKRKAGLIKKAGELATLCDIPVAVVCAGPDGGAPTVWVSPEGREDGDVIARYRALPAEKRAKHTHVVYLQEELDKKKAKLAALQQKGPVELAPPDAALNGMSQDELQQLLASIDATLLATAERREALGLLAGADDAAGGGGRRDADVPPARHGVRCTGTNSAGVHGFQHQAHHAPANAGRLGPATCYPFHPYNAGVTLMQPAYNNVQYMGGHGVDMNGYQLQMQMPSNGRNNGQLAWGGFQPCDATVVQPVYGHLQYWGNNVDGNQMQPAPPANGGWHNPVGTWGNDDGEPRNAIVPSAGDPYMDISSNQMQPAPAANGGWHNPGTWNNDGEPCNMPSAGHPYIDIEGDIDGNYIDTTVFDYQTTSTSDNFMDAPVQFLTTGTDESIITNVAGRNETEFSIDDLLQCSDASQHSSSLEQLHYLSDLADGFDFGCSYDMSLDLCWDDD</sequence>
<dbReference type="GO" id="GO:0045944">
    <property type="term" value="P:positive regulation of transcription by RNA polymerase II"/>
    <property type="evidence" value="ECO:0007669"/>
    <property type="project" value="InterPro"/>
</dbReference>
<dbReference type="CDD" id="cd00266">
    <property type="entry name" value="MADS_SRF_like"/>
    <property type="match status" value="1"/>
</dbReference>
<evidence type="ECO:0000256" key="2">
    <source>
        <dbReference type="ARBA" id="ARBA00023015"/>
    </source>
</evidence>
<dbReference type="eggNOG" id="KOG0014">
    <property type="taxonomic scope" value="Eukaryota"/>
</dbReference>
<dbReference type="SMART" id="SM00432">
    <property type="entry name" value="MADS"/>
    <property type="match status" value="1"/>
</dbReference>
<reference evidence="7" key="2">
    <citation type="submission" date="2018-05" db="EMBL/GenBank/DDBJ databases">
        <title>OpunRS2 (Oryza punctata Reference Sequence Version 2).</title>
        <authorList>
            <person name="Zhang J."/>
            <person name="Kudrna D."/>
            <person name="Lee S."/>
            <person name="Talag J."/>
            <person name="Welchert J."/>
            <person name="Wing R.A."/>
        </authorList>
    </citation>
    <scope>NUCLEOTIDE SEQUENCE [LARGE SCALE GENOMIC DNA]</scope>
</reference>